<gene>
    <name evidence="2" type="ORF">E1298_10435</name>
</gene>
<organism evidence="2 3">
    <name type="scientific">Actinomadura rubrisoli</name>
    <dbReference type="NCBI Taxonomy" id="2530368"/>
    <lineage>
        <taxon>Bacteria</taxon>
        <taxon>Bacillati</taxon>
        <taxon>Actinomycetota</taxon>
        <taxon>Actinomycetes</taxon>
        <taxon>Streptosporangiales</taxon>
        <taxon>Thermomonosporaceae</taxon>
        <taxon>Actinomadura</taxon>
    </lineage>
</organism>
<dbReference type="Proteomes" id="UP000294513">
    <property type="component" value="Unassembled WGS sequence"/>
</dbReference>
<proteinExistence type="predicted"/>
<keyword evidence="1" id="KW-0732">Signal</keyword>
<comment type="caution">
    <text evidence="2">The sequence shown here is derived from an EMBL/GenBank/DDBJ whole genome shotgun (WGS) entry which is preliminary data.</text>
</comment>
<dbReference type="EMBL" id="SMKU01000036">
    <property type="protein sequence ID" value="TDD93024.1"/>
    <property type="molecule type" value="Genomic_DNA"/>
</dbReference>
<feature type="signal peptide" evidence="1">
    <location>
        <begin position="1"/>
        <end position="25"/>
    </location>
</feature>
<dbReference type="RefSeq" id="WP_131891776.1">
    <property type="nucleotide sequence ID" value="NZ_SMKU01000036.1"/>
</dbReference>
<name>A0A4R5C7L1_9ACTN</name>
<reference evidence="2 3" key="1">
    <citation type="submission" date="2019-03" db="EMBL/GenBank/DDBJ databases">
        <title>Draft genome sequences of novel Actinobacteria.</title>
        <authorList>
            <person name="Sahin N."/>
            <person name="Ay H."/>
            <person name="Saygin H."/>
        </authorList>
    </citation>
    <scope>NUCLEOTIDE SEQUENCE [LARGE SCALE GENOMIC DNA]</scope>
    <source>
        <strain evidence="2 3">H3C3</strain>
    </source>
</reference>
<protein>
    <submittedName>
        <fullName evidence="2">Uncharacterized protein</fullName>
    </submittedName>
</protein>
<sequence>MMRKAAAITAVMLAGSLLSTPAAHADGSYDCFFGDRTPTQDGYKISAHSCTGGGGVDVTIKVVSGSAAGGNRCRTAFSWNGFLTANGCRKE</sequence>
<keyword evidence="3" id="KW-1185">Reference proteome</keyword>
<dbReference type="AlphaFoldDB" id="A0A4R5C7L1"/>
<evidence type="ECO:0000313" key="2">
    <source>
        <dbReference type="EMBL" id="TDD93024.1"/>
    </source>
</evidence>
<dbReference type="OrthoDB" id="3482323at2"/>
<evidence type="ECO:0000256" key="1">
    <source>
        <dbReference type="SAM" id="SignalP"/>
    </source>
</evidence>
<feature type="chain" id="PRO_5020333871" evidence="1">
    <location>
        <begin position="26"/>
        <end position="91"/>
    </location>
</feature>
<accession>A0A4R5C7L1</accession>
<evidence type="ECO:0000313" key="3">
    <source>
        <dbReference type="Proteomes" id="UP000294513"/>
    </source>
</evidence>